<evidence type="ECO:0000313" key="1">
    <source>
        <dbReference type="EMBL" id="KAJ8671019.1"/>
    </source>
</evidence>
<accession>A0ACC2NIF1</accession>
<evidence type="ECO:0000313" key="2">
    <source>
        <dbReference type="Proteomes" id="UP001239111"/>
    </source>
</evidence>
<sequence>MRDDQHQSARRRLNMEDCNSAPGTSKDSGIESKTGKTIRTIHRARIIGNTRYKPLKNRERKDLGNFTPSDYKKFKEYETMNPGELWVHKDPKTGEEDSIGNIIILSAGEESSSDLGSMSQLDFLSDEGSQGPSQNVHRSTRQTTTSSPNASFSRRSPGAAHVAPASVSLASTQSPVTSSRRKSPSHCSQNTYRRIRVPLSPAPSTRSSYQTHPSQTSFSQQRSPLPSASAQDAISPSSRNSPRRDSRMTSNRDRSPVLSASIRPSFARRRPANRSKTDKSCPRPPVTTAQGQTSPTLSSCNTPLRGSRTTHGRQRSPVLSALVRGSYSRQSPVHRSGSTNRHPRSPLPAKEDQTLLTPPCYSNPSRGSRTHSQPRSPIASASARSSFASKSSAPQLGMSDRRLRSPIPTGQGRASSTISSSNRSWNGSRIEFTLPLSRASVASVQNPITLESLGTRPAVTHERPRSPLSTEAGQASLTLSSTNRSGVEYSRPHTSVSRASVRDPLTLGSDATRSGTTPARPRSPVSMKPGQASFTLSSSGRPLNGSRQAYSRPRSPLPATPVRGSFTRSPEHRSPLKKRQRKCDLGKTEWISRPIDDAQQSRENIEPENSRDENPSDSPSYLNPRRPREWLQQILFSSSSTE</sequence>
<organism evidence="1 2">
    <name type="scientific">Eretmocerus hayati</name>
    <dbReference type="NCBI Taxonomy" id="131215"/>
    <lineage>
        <taxon>Eukaryota</taxon>
        <taxon>Metazoa</taxon>
        <taxon>Ecdysozoa</taxon>
        <taxon>Arthropoda</taxon>
        <taxon>Hexapoda</taxon>
        <taxon>Insecta</taxon>
        <taxon>Pterygota</taxon>
        <taxon>Neoptera</taxon>
        <taxon>Endopterygota</taxon>
        <taxon>Hymenoptera</taxon>
        <taxon>Apocrita</taxon>
        <taxon>Proctotrupomorpha</taxon>
        <taxon>Chalcidoidea</taxon>
        <taxon>Aphelinidae</taxon>
        <taxon>Aphelininae</taxon>
        <taxon>Eretmocerus</taxon>
    </lineage>
</organism>
<reference evidence="1" key="1">
    <citation type="submission" date="2023-04" db="EMBL/GenBank/DDBJ databases">
        <title>A chromosome-level genome assembly of the parasitoid wasp Eretmocerus hayati.</title>
        <authorList>
            <person name="Zhong Y."/>
            <person name="Liu S."/>
            <person name="Liu Y."/>
        </authorList>
    </citation>
    <scope>NUCLEOTIDE SEQUENCE</scope>
    <source>
        <strain evidence="1">ZJU_SS_LIU_2023</strain>
    </source>
</reference>
<proteinExistence type="predicted"/>
<protein>
    <submittedName>
        <fullName evidence="1">Uncharacterized protein</fullName>
    </submittedName>
</protein>
<name>A0ACC2NIF1_9HYME</name>
<dbReference type="Proteomes" id="UP001239111">
    <property type="component" value="Chromosome 3"/>
</dbReference>
<keyword evidence="2" id="KW-1185">Reference proteome</keyword>
<dbReference type="EMBL" id="CM056743">
    <property type="protein sequence ID" value="KAJ8671019.1"/>
    <property type="molecule type" value="Genomic_DNA"/>
</dbReference>
<gene>
    <name evidence="1" type="ORF">QAD02_002278</name>
</gene>
<comment type="caution">
    <text evidence="1">The sequence shown here is derived from an EMBL/GenBank/DDBJ whole genome shotgun (WGS) entry which is preliminary data.</text>
</comment>